<evidence type="ECO:0000313" key="2">
    <source>
        <dbReference type="EMBL" id="MBD2858039.1"/>
    </source>
</evidence>
<gene>
    <name evidence="2" type="ORF">IB286_03395</name>
</gene>
<dbReference type="AlphaFoldDB" id="A0A927BZQ5"/>
<keyword evidence="1" id="KW-0472">Membrane</keyword>
<sequence>MNPSTAMPTTANSSLDPLAQLADIHLPAEVASFPWAPGWWLLLVLAITLTATLTYWLIKRHQNRAWLRIALAELQQIDTFKPDCDAQLAKQLNQLLRRVAIHQHPKETAGLSGEKWINFLVSNSKDKAQAQQIFSHLVFTSYSATQTIEDKTQLFQFCRKWIIAQQGRSMSHRPADV</sequence>
<dbReference type="InterPro" id="IPR025489">
    <property type="entry name" value="DUF4381"/>
</dbReference>
<feature type="transmembrane region" description="Helical" evidence="1">
    <location>
        <begin position="39"/>
        <end position="58"/>
    </location>
</feature>
<organism evidence="2 3">
    <name type="scientific">Spongiibacter pelagi</name>
    <dbReference type="NCBI Taxonomy" id="2760804"/>
    <lineage>
        <taxon>Bacteria</taxon>
        <taxon>Pseudomonadati</taxon>
        <taxon>Pseudomonadota</taxon>
        <taxon>Gammaproteobacteria</taxon>
        <taxon>Cellvibrionales</taxon>
        <taxon>Spongiibacteraceae</taxon>
        <taxon>Spongiibacter</taxon>
    </lineage>
</organism>
<accession>A0A927BZQ5</accession>
<keyword evidence="3" id="KW-1185">Reference proteome</keyword>
<keyword evidence="1" id="KW-0812">Transmembrane</keyword>
<protein>
    <submittedName>
        <fullName evidence="2">DUF4381 domain-containing protein</fullName>
    </submittedName>
</protein>
<dbReference type="Proteomes" id="UP000610558">
    <property type="component" value="Unassembled WGS sequence"/>
</dbReference>
<keyword evidence="1" id="KW-1133">Transmembrane helix</keyword>
<name>A0A927BZQ5_9GAMM</name>
<proteinExistence type="predicted"/>
<reference evidence="2" key="1">
    <citation type="submission" date="2020-09" db="EMBL/GenBank/DDBJ databases">
        <authorList>
            <person name="Yoon J.-W."/>
        </authorList>
    </citation>
    <scope>NUCLEOTIDE SEQUENCE</scope>
    <source>
        <strain evidence="2">KMU-158</strain>
    </source>
</reference>
<dbReference type="EMBL" id="JACXLD010000001">
    <property type="protein sequence ID" value="MBD2858039.1"/>
    <property type="molecule type" value="Genomic_DNA"/>
</dbReference>
<evidence type="ECO:0000313" key="3">
    <source>
        <dbReference type="Proteomes" id="UP000610558"/>
    </source>
</evidence>
<dbReference type="Pfam" id="PF14316">
    <property type="entry name" value="DUF4381"/>
    <property type="match status" value="1"/>
</dbReference>
<dbReference type="RefSeq" id="WP_190762406.1">
    <property type="nucleotide sequence ID" value="NZ_JACXLD010000001.1"/>
</dbReference>
<comment type="caution">
    <text evidence="2">The sequence shown here is derived from an EMBL/GenBank/DDBJ whole genome shotgun (WGS) entry which is preliminary data.</text>
</comment>
<evidence type="ECO:0000256" key="1">
    <source>
        <dbReference type="SAM" id="Phobius"/>
    </source>
</evidence>